<feature type="region of interest" description="Disordered" evidence="2">
    <location>
        <begin position="444"/>
        <end position="484"/>
    </location>
</feature>
<dbReference type="AlphaFoldDB" id="A0A0N4UZ59"/>
<dbReference type="SMART" id="SM00248">
    <property type="entry name" value="ANK"/>
    <property type="match status" value="3"/>
</dbReference>
<dbReference type="PANTHER" id="PTHR24121">
    <property type="entry name" value="NO MECHANORECEPTOR POTENTIAL C, ISOFORM D-RELATED"/>
    <property type="match status" value="1"/>
</dbReference>
<feature type="compositionally biased region" description="Acidic residues" evidence="2">
    <location>
        <begin position="444"/>
        <end position="483"/>
    </location>
</feature>
<dbReference type="InterPro" id="IPR036770">
    <property type="entry name" value="Ankyrin_rpt-contain_sf"/>
</dbReference>
<organism evidence="5">
    <name type="scientific">Enterobius vermicularis</name>
    <name type="common">Human pinworm</name>
    <dbReference type="NCBI Taxonomy" id="51028"/>
    <lineage>
        <taxon>Eukaryota</taxon>
        <taxon>Metazoa</taxon>
        <taxon>Ecdysozoa</taxon>
        <taxon>Nematoda</taxon>
        <taxon>Chromadorea</taxon>
        <taxon>Rhabditida</taxon>
        <taxon>Spirurina</taxon>
        <taxon>Oxyuridomorpha</taxon>
        <taxon>Oxyuroidea</taxon>
        <taxon>Oxyuridae</taxon>
        <taxon>Enterobius</taxon>
    </lineage>
</organism>
<dbReference type="PROSITE" id="PS50088">
    <property type="entry name" value="ANK_REPEAT"/>
    <property type="match status" value="1"/>
</dbReference>
<evidence type="ECO:0000313" key="4">
    <source>
        <dbReference type="Proteomes" id="UP000274131"/>
    </source>
</evidence>
<reference evidence="5" key="1">
    <citation type="submission" date="2017-02" db="UniProtKB">
        <authorList>
            <consortium name="WormBaseParasite"/>
        </authorList>
    </citation>
    <scope>IDENTIFICATION</scope>
</reference>
<dbReference type="Pfam" id="PF00023">
    <property type="entry name" value="Ank"/>
    <property type="match status" value="1"/>
</dbReference>
<evidence type="ECO:0000256" key="1">
    <source>
        <dbReference type="PROSITE-ProRule" id="PRU00023"/>
    </source>
</evidence>
<dbReference type="EMBL" id="UXUI01007413">
    <property type="protein sequence ID" value="VDD87461.1"/>
    <property type="molecule type" value="Genomic_DNA"/>
</dbReference>
<dbReference type="PANTHER" id="PTHR24121:SF23">
    <property type="entry name" value="NO MECHANORECEPTOR POTENTIAL C, ISOFORM H"/>
    <property type="match status" value="1"/>
</dbReference>
<feature type="repeat" description="ANK" evidence="1">
    <location>
        <begin position="386"/>
        <end position="418"/>
    </location>
</feature>
<dbReference type="STRING" id="51028.A0A0N4UZ59"/>
<feature type="region of interest" description="Disordered" evidence="2">
    <location>
        <begin position="1"/>
        <end position="22"/>
    </location>
</feature>
<evidence type="ECO:0000313" key="3">
    <source>
        <dbReference type="EMBL" id="VDD87461.1"/>
    </source>
</evidence>
<proteinExistence type="predicted"/>
<gene>
    <name evidence="3" type="ORF">EVEC_LOCUS2604</name>
</gene>
<keyword evidence="4" id="KW-1185">Reference proteome</keyword>
<dbReference type="InterPro" id="IPR002110">
    <property type="entry name" value="Ankyrin_rpt"/>
</dbReference>
<dbReference type="Gene3D" id="1.25.40.20">
    <property type="entry name" value="Ankyrin repeat-containing domain"/>
    <property type="match status" value="1"/>
</dbReference>
<accession>A0A0N4UZ59</accession>
<evidence type="ECO:0000256" key="2">
    <source>
        <dbReference type="SAM" id="MobiDB-lite"/>
    </source>
</evidence>
<protein>
    <submittedName>
        <fullName evidence="5">ANK_REP_REGION domain-containing protein</fullName>
    </submittedName>
</protein>
<dbReference type="SUPFAM" id="SSF48403">
    <property type="entry name" value="Ankyrin repeat"/>
    <property type="match status" value="1"/>
</dbReference>
<keyword evidence="1" id="KW-0040">ANK repeat</keyword>
<dbReference type="Proteomes" id="UP000274131">
    <property type="component" value="Unassembled WGS sequence"/>
</dbReference>
<dbReference type="Pfam" id="PF12796">
    <property type="entry name" value="Ank_2"/>
    <property type="match status" value="1"/>
</dbReference>
<dbReference type="WBParaSite" id="EVEC_0000289601-mRNA-1">
    <property type="protein sequence ID" value="EVEC_0000289601-mRNA-1"/>
    <property type="gene ID" value="EVEC_0000289601"/>
</dbReference>
<name>A0A0N4UZ59_ENTVE</name>
<evidence type="ECO:0000313" key="5">
    <source>
        <dbReference type="WBParaSite" id="EVEC_0000289601-mRNA-1"/>
    </source>
</evidence>
<feature type="compositionally biased region" description="Polar residues" evidence="2">
    <location>
        <begin position="1"/>
        <end position="14"/>
    </location>
</feature>
<sequence>MMTNNTKNSAQQKSKNLRKRSRTDVIVAAKVSRIENSKKDVIDPYLHSDTIPMFSSISHHSRCIIKRTLLEYIGLVRAQIVVGWIPTTNDVKLYCTQNTLLNPEVISLCLGDKLLISSTKKIRHYIRVSLENYAKMNVDRMDTGIQNDEINECLEMLDQVPLNILRKAVERDVSIGGIKYYCELNDQIQLTKLAPELCLIALKMGHFKLGAELIKAFAPEHFAVIRRLITKDNQFVLKDVQNMSTAMIKSDNLTLLHFAATYPNIKVIKSLLFKDAYNWTVLHYAAVCSSSKLLRSLLTQLPTTCIGIKNADLETILHCAARAGRVENVQLILRTAKEEECRLNTENMLLNRPLIRTVFGDGVLQNSSLFSDFKVVKNLLSTKNIDGKTALDLAVEYNRLEVVQILQQAAAAYDDDNDEKTKALFIIVLAVAAVTTVDDAADVIVDNDDDDGDDNDDDDDGDDDDDDGGDDDDDDDDDGDDGDGFLTLIIESFQSVF</sequence>
<dbReference type="OrthoDB" id="2017365at2759"/>
<reference evidence="3 4" key="2">
    <citation type="submission" date="2018-10" db="EMBL/GenBank/DDBJ databases">
        <authorList>
            <consortium name="Pathogen Informatics"/>
        </authorList>
    </citation>
    <scope>NUCLEOTIDE SEQUENCE [LARGE SCALE GENOMIC DNA]</scope>
</reference>